<proteinExistence type="predicted"/>
<dbReference type="Proteomes" id="UP000271469">
    <property type="component" value="Chromosome"/>
</dbReference>
<evidence type="ECO:0000313" key="2">
    <source>
        <dbReference type="EMBL" id="AZG43843.1"/>
    </source>
</evidence>
<keyword evidence="1" id="KW-0732">Signal</keyword>
<reference evidence="2 3" key="1">
    <citation type="submission" date="2018-11" db="EMBL/GenBank/DDBJ databases">
        <title>Gordonia insulae sp. nov., isolated from an island soil.</title>
        <authorList>
            <person name="Kim Y.S."/>
            <person name="Kim S.B."/>
        </authorList>
    </citation>
    <scope>NUCLEOTIDE SEQUENCE [LARGE SCALE GENOMIC DNA]</scope>
    <source>
        <strain evidence="2 3">MMS17-SY073</strain>
    </source>
</reference>
<evidence type="ECO:0000256" key="1">
    <source>
        <dbReference type="SAM" id="SignalP"/>
    </source>
</evidence>
<protein>
    <submittedName>
        <fullName evidence="2">Uncharacterized protein</fullName>
    </submittedName>
</protein>
<dbReference type="EMBL" id="CP033972">
    <property type="protein sequence ID" value="AZG43843.1"/>
    <property type="molecule type" value="Genomic_DNA"/>
</dbReference>
<organism evidence="2 3">
    <name type="scientific">Gordonia insulae</name>
    <dbReference type="NCBI Taxonomy" id="2420509"/>
    <lineage>
        <taxon>Bacteria</taxon>
        <taxon>Bacillati</taxon>
        <taxon>Actinomycetota</taxon>
        <taxon>Actinomycetes</taxon>
        <taxon>Mycobacteriales</taxon>
        <taxon>Gordoniaceae</taxon>
        <taxon>Gordonia</taxon>
    </lineage>
</organism>
<feature type="chain" id="PRO_5018050199" evidence="1">
    <location>
        <begin position="29"/>
        <end position="152"/>
    </location>
</feature>
<accession>A0A3G8JFP7</accession>
<feature type="signal peptide" evidence="1">
    <location>
        <begin position="1"/>
        <end position="28"/>
    </location>
</feature>
<gene>
    <name evidence="2" type="ORF">D7316_00414</name>
</gene>
<sequence length="152" mass="15630">MMNHRRSVRTGCAAIAFLAVAAVGSVLAAPAGAEVRGVAVDTPAGYGSTSGSTNYDVYGTGCAYQLDIIVDGFAASKSNLVVTSTANGKKVTLLNKKPTASLVKATWRPTTPGAHVLSATLDGVTKTRTVKVASGVQLPWFIRGGPCFVLPY</sequence>
<evidence type="ECO:0000313" key="3">
    <source>
        <dbReference type="Proteomes" id="UP000271469"/>
    </source>
</evidence>
<dbReference type="KEGG" id="gom:D7316_00414"/>
<name>A0A3G8JFP7_9ACTN</name>
<dbReference type="AlphaFoldDB" id="A0A3G8JFP7"/>
<dbReference type="OrthoDB" id="4376265at2"/>
<keyword evidence="3" id="KW-1185">Reference proteome</keyword>